<dbReference type="AlphaFoldDB" id="A0A7Y9J2W3"/>
<sequence length="115" mass="13558">MKPLWEVVRDLEFAYKKGRLTPSFLDDYAVKHGERISALYALCAKNYLDVEHEIGRNDHLAREREMSVDQNAVNRAMEEEARVLNQEMRNAREDGRPYYLRKPTKNAQFIRRTGS</sequence>
<gene>
    <name evidence="1" type="ORF">BJ968_004115</name>
</gene>
<name>A0A7Y9J2W3_9ACTN</name>
<reference evidence="1 2" key="1">
    <citation type="submission" date="2020-07" db="EMBL/GenBank/DDBJ databases">
        <title>Sequencing the genomes of 1000 actinobacteria strains.</title>
        <authorList>
            <person name="Klenk H.-P."/>
        </authorList>
    </citation>
    <scope>NUCLEOTIDE SEQUENCE [LARGE SCALE GENOMIC DNA]</scope>
    <source>
        <strain evidence="1 2">DSM 7487</strain>
    </source>
</reference>
<comment type="caution">
    <text evidence="1">The sequence shown here is derived from an EMBL/GenBank/DDBJ whole genome shotgun (WGS) entry which is preliminary data.</text>
</comment>
<protein>
    <submittedName>
        <fullName evidence="1">Uncharacterized protein</fullName>
    </submittedName>
</protein>
<evidence type="ECO:0000313" key="2">
    <source>
        <dbReference type="Proteomes" id="UP000521922"/>
    </source>
</evidence>
<dbReference type="EMBL" id="JACCBB010000001">
    <property type="protein sequence ID" value="NYD24575.1"/>
    <property type="molecule type" value="Genomic_DNA"/>
</dbReference>
<dbReference type="Proteomes" id="UP000521922">
    <property type="component" value="Unassembled WGS sequence"/>
</dbReference>
<keyword evidence="2" id="KW-1185">Reference proteome</keyword>
<proteinExistence type="predicted"/>
<accession>A0A7Y9J2W3</accession>
<dbReference type="RefSeq" id="WP_179755054.1">
    <property type="nucleotide sequence ID" value="NZ_BAAAGN010000026.1"/>
</dbReference>
<organism evidence="1 2">
    <name type="scientific">Kineococcus aurantiacus</name>
    <dbReference type="NCBI Taxonomy" id="37633"/>
    <lineage>
        <taxon>Bacteria</taxon>
        <taxon>Bacillati</taxon>
        <taxon>Actinomycetota</taxon>
        <taxon>Actinomycetes</taxon>
        <taxon>Kineosporiales</taxon>
        <taxon>Kineosporiaceae</taxon>
        <taxon>Kineococcus</taxon>
    </lineage>
</organism>
<evidence type="ECO:0000313" key="1">
    <source>
        <dbReference type="EMBL" id="NYD24575.1"/>
    </source>
</evidence>